<evidence type="ECO:0000256" key="1">
    <source>
        <dbReference type="ARBA" id="ARBA00004651"/>
    </source>
</evidence>
<dbReference type="InterPro" id="IPR052159">
    <property type="entry name" value="Competence_DNA_uptake"/>
</dbReference>
<dbReference type="NCBIfam" id="TIGR00360">
    <property type="entry name" value="ComEC_N-term"/>
    <property type="match status" value="1"/>
</dbReference>
<reference evidence="8 9" key="2">
    <citation type="journal article" date="2011" name="BMC Immunol.">
        <title>Comparison of static immersion and intravenous injection systems for exposure of zebrafish embryos to the natural pathogen Edwardsiella tarda.</title>
        <authorList>
            <person name="van Soest J.J."/>
            <person name="Stockhammer O.W."/>
            <person name="Ordas A."/>
            <person name="Bloemberg G.V."/>
            <person name="Spaink H.P."/>
            <person name="Meijer A.H."/>
        </authorList>
    </citation>
    <scope>NUCLEOTIDE SEQUENCE [LARGE SCALE GENOMIC DNA]</scope>
    <source>
        <strain evidence="8 9">FL6-60</strain>
    </source>
</reference>
<dbReference type="EMBL" id="CP002154">
    <property type="protein sequence ID" value="ADM42071.1"/>
    <property type="molecule type" value="Genomic_DNA"/>
</dbReference>
<dbReference type="InterPro" id="IPR004477">
    <property type="entry name" value="ComEC_N"/>
</dbReference>
<accession>A0A0H3DRV9</accession>
<reference evidence="9" key="1">
    <citation type="submission" date="2010-08" db="EMBL/GenBank/DDBJ databases">
        <title>Genome comparisons of Edwardsiella bacteria analysed using deep sequencing technology.</title>
        <authorList>
            <person name="van Soest J.J."/>
            <person name="Henkel C.V."/>
            <person name="Jansen H.J."/>
            <person name="van den Hondel C.A.M.J.J."/>
            <person name="Bloemberg G.V."/>
            <person name="Meijer A.H."/>
            <person name="Spaink H.P."/>
        </authorList>
    </citation>
    <scope>NUCLEOTIDE SEQUENCE [LARGE SCALE GENOMIC DNA]</scope>
    <source>
        <strain evidence="9">FL6-60</strain>
    </source>
</reference>
<keyword evidence="4 6" id="KW-1133">Transmembrane helix</keyword>
<keyword evidence="9" id="KW-1185">Reference proteome</keyword>
<evidence type="ECO:0000313" key="9">
    <source>
        <dbReference type="Proteomes" id="UP000002230"/>
    </source>
</evidence>
<evidence type="ECO:0000256" key="5">
    <source>
        <dbReference type="ARBA" id="ARBA00023136"/>
    </source>
</evidence>
<feature type="domain" description="Metallo-beta-lactamase" evidence="7">
    <location>
        <begin position="511"/>
        <end position="689"/>
    </location>
</feature>
<dbReference type="AlphaFoldDB" id="A0A0H3DRV9"/>
<dbReference type="KEGG" id="etd:ETAF_1965"/>
<dbReference type="Pfam" id="PF03772">
    <property type="entry name" value="Competence"/>
    <property type="match status" value="1"/>
</dbReference>
<dbReference type="Proteomes" id="UP000002230">
    <property type="component" value="Chromosome"/>
</dbReference>
<dbReference type="PANTHER" id="PTHR30619:SF1">
    <property type="entry name" value="RECOMBINATION PROTEIN 2"/>
    <property type="match status" value="1"/>
</dbReference>
<dbReference type="SMART" id="SM00849">
    <property type="entry name" value="Lactamase_B"/>
    <property type="match status" value="1"/>
</dbReference>
<dbReference type="CDD" id="cd07731">
    <property type="entry name" value="ComA-like_MBL-fold"/>
    <property type="match status" value="1"/>
</dbReference>
<dbReference type="GO" id="GO:0005886">
    <property type="term" value="C:plasma membrane"/>
    <property type="evidence" value="ECO:0007669"/>
    <property type="project" value="UniProtKB-SubCell"/>
</dbReference>
<dbReference type="SUPFAM" id="SSF56281">
    <property type="entry name" value="Metallo-hydrolase/oxidoreductase"/>
    <property type="match status" value="1"/>
</dbReference>
<gene>
    <name evidence="8" type="ordered locus">ETAF_1965</name>
</gene>
<dbReference type="InterPro" id="IPR035681">
    <property type="entry name" value="ComA-like_MBL"/>
</dbReference>
<name>A0A0H3DRV9_EDWTF</name>
<feature type="transmembrane region" description="Helical" evidence="6">
    <location>
        <begin position="363"/>
        <end position="382"/>
    </location>
</feature>
<evidence type="ECO:0000256" key="4">
    <source>
        <dbReference type="ARBA" id="ARBA00022989"/>
    </source>
</evidence>
<evidence type="ECO:0000256" key="3">
    <source>
        <dbReference type="ARBA" id="ARBA00022692"/>
    </source>
</evidence>
<organism evidence="8 9">
    <name type="scientific">Edwardsiella tarda (strain FL6-60)</name>
    <dbReference type="NCBI Taxonomy" id="718251"/>
    <lineage>
        <taxon>Bacteria</taxon>
        <taxon>Pseudomonadati</taxon>
        <taxon>Pseudomonadota</taxon>
        <taxon>Gammaproteobacteria</taxon>
        <taxon>Enterobacterales</taxon>
        <taxon>Hafniaceae</taxon>
        <taxon>Edwardsiella</taxon>
    </lineage>
</organism>
<protein>
    <submittedName>
        <fullName evidence="8">Predicted metallo-beta-lactamase superfamily hydrolase</fullName>
    </submittedName>
</protein>
<proteinExistence type="predicted"/>
<dbReference type="InterPro" id="IPR004797">
    <property type="entry name" value="Competence_ComEC/Rec2"/>
</dbReference>
<sequence>MGLPTALFYLACGMLPLLWLPTLPSGGASALLLGVALLCLRRRGGVSLRIGLLCLGLLWGSERGHQALRPLAYADRAVTLEGQVVSASLASAAPRQPVILRVTRLAGRAVAPFRLLLHWDSLRFPFAAGQRWQVDAMPRALHGTLNPAGFDLQRHYLSQDVVLSATPRGYRLLDPRRTLRQRIIDLAVRRLADHSAQPLLLALLFGERGGITAESRTLLRQSGTLHLLAISGLHIALAAALAHGLWRGVALLLPLHWQTPRQPLALAVLAAWGYAWLAGVPPPTLRAALMVTLYALWRWRGRQSTLRDVLTLTLSLGLLTEPLLLLSSGFWLSVSAVASLLFWSAWQPLSDRLRRPGCAPLRLLHLQLGLLLLLSPLQLALFHGISWTAPLANLAAVPLVSLGVMPLALAGLLLTLVGLPWAGEGAWGVALWLLEALLALLRRLPDGWLTPSSLALVYSALALALALLWSIRQGGRDLWLCLLCGLLAAGGALRGRSGSEGWRVEMMDVGHGQAIAISRRGQALLYDSGGRWPGGDAAQQIVLPYLRWQGLRLSGIIISHADSDHAGGRRTLTQAYPLAWLASPAPNDLPCRRGLHTYWQGLRIDFLWPPRAVARPRNNDSCVVRISGPGGALLLTGDIEADSERALLATGTDLRAAVMQVPHHGSSSSSSEELLQAVQPALALASAARYSPWRFPAPSVRQRYDQRGIAWRDTAHEGMIRVDFSAAGWRVSAQRQQIDPHWYHAWFGVDGHNG</sequence>
<keyword evidence="8" id="KW-0378">Hydrolase</keyword>
<dbReference type="HOGENOM" id="CLU_010363_3_0_6"/>
<dbReference type="Gene3D" id="3.60.15.10">
    <property type="entry name" value="Ribonuclease Z/Hydroxyacylglutathione hydrolase-like"/>
    <property type="match status" value="1"/>
</dbReference>
<dbReference type="InterPro" id="IPR025405">
    <property type="entry name" value="DUF4131"/>
</dbReference>
<dbReference type="InterPro" id="IPR001279">
    <property type="entry name" value="Metallo-B-lactamas"/>
</dbReference>
<feature type="transmembrane region" description="Helical" evidence="6">
    <location>
        <begin position="6"/>
        <end position="39"/>
    </location>
</feature>
<feature type="transmembrane region" description="Helical" evidence="6">
    <location>
        <begin position="394"/>
        <end position="419"/>
    </location>
</feature>
<comment type="subcellular location">
    <subcellularLocation>
        <location evidence="1">Cell membrane</location>
        <topology evidence="1">Multi-pass membrane protein</topology>
    </subcellularLocation>
</comment>
<feature type="transmembrane region" description="Helical" evidence="6">
    <location>
        <begin position="425"/>
        <end position="441"/>
    </location>
</feature>
<evidence type="ECO:0000313" key="8">
    <source>
        <dbReference type="EMBL" id="ADM42071.1"/>
    </source>
</evidence>
<keyword evidence="2" id="KW-1003">Cell membrane</keyword>
<dbReference type="Pfam" id="PF13567">
    <property type="entry name" value="DUF4131"/>
    <property type="match status" value="1"/>
</dbReference>
<dbReference type="Pfam" id="PF00753">
    <property type="entry name" value="Lactamase_B"/>
    <property type="match status" value="1"/>
</dbReference>
<evidence type="ECO:0000259" key="7">
    <source>
        <dbReference type="SMART" id="SM00849"/>
    </source>
</evidence>
<feature type="transmembrane region" description="Helical" evidence="6">
    <location>
        <begin position="266"/>
        <end position="297"/>
    </location>
</feature>
<feature type="transmembrane region" description="Helical" evidence="6">
    <location>
        <begin position="225"/>
        <end position="246"/>
    </location>
</feature>
<dbReference type="PANTHER" id="PTHR30619">
    <property type="entry name" value="DNA INTERNALIZATION/COMPETENCE PROTEIN COMEC/REC2"/>
    <property type="match status" value="1"/>
</dbReference>
<dbReference type="GO" id="GO:0030420">
    <property type="term" value="P:establishment of competence for transformation"/>
    <property type="evidence" value="ECO:0007669"/>
    <property type="project" value="InterPro"/>
</dbReference>
<feature type="transmembrane region" description="Helical" evidence="6">
    <location>
        <begin position="453"/>
        <end position="471"/>
    </location>
</feature>
<evidence type="ECO:0000256" key="2">
    <source>
        <dbReference type="ARBA" id="ARBA00022475"/>
    </source>
</evidence>
<dbReference type="InterPro" id="IPR036866">
    <property type="entry name" value="RibonucZ/Hydroxyglut_hydro"/>
</dbReference>
<keyword evidence="5 6" id="KW-0472">Membrane</keyword>
<dbReference type="PATRIC" id="fig|718251.5.peg.2038"/>
<dbReference type="GO" id="GO:0016787">
    <property type="term" value="F:hydrolase activity"/>
    <property type="evidence" value="ECO:0007669"/>
    <property type="project" value="UniProtKB-KW"/>
</dbReference>
<keyword evidence="3 6" id="KW-0812">Transmembrane</keyword>
<evidence type="ECO:0000256" key="6">
    <source>
        <dbReference type="SAM" id="Phobius"/>
    </source>
</evidence>
<dbReference type="NCBIfam" id="TIGR00361">
    <property type="entry name" value="ComEC_Rec2"/>
    <property type="match status" value="1"/>
</dbReference>